<evidence type="ECO:0000256" key="1">
    <source>
        <dbReference type="PROSITE-ProRule" id="PRU00339"/>
    </source>
</evidence>
<keyword evidence="2" id="KW-0812">Transmembrane</keyword>
<name>A0A916DWU2_9BACT</name>
<feature type="transmembrane region" description="Helical" evidence="2">
    <location>
        <begin position="916"/>
        <end position="937"/>
    </location>
</feature>
<proteinExistence type="predicted"/>
<dbReference type="AlphaFoldDB" id="A0A916DWU2"/>
<feature type="repeat" description="TPR" evidence="1">
    <location>
        <begin position="245"/>
        <end position="278"/>
    </location>
</feature>
<dbReference type="EMBL" id="AP026867">
    <property type="protein sequence ID" value="BDS15192.1"/>
    <property type="molecule type" value="Genomic_DNA"/>
</dbReference>
<dbReference type="SUPFAM" id="SSF48452">
    <property type="entry name" value="TPR-like"/>
    <property type="match status" value="2"/>
</dbReference>
<feature type="signal peptide" evidence="3">
    <location>
        <begin position="1"/>
        <end position="25"/>
    </location>
</feature>
<reference evidence="5" key="1">
    <citation type="submission" date="2022-09" db="EMBL/GenBank/DDBJ databases">
        <title>Aureispira anguillicida sp. nov., isolated from Leptocephalus of Japanese eel Anguilla japonica.</title>
        <authorList>
            <person name="Yuasa K."/>
            <person name="Mekata T."/>
            <person name="Ikunari K."/>
        </authorList>
    </citation>
    <scope>NUCLEOTIDE SEQUENCE</scope>
    <source>
        <strain evidence="5">EL160426</strain>
    </source>
</reference>
<keyword evidence="1" id="KW-0802">TPR repeat</keyword>
<evidence type="ECO:0000256" key="2">
    <source>
        <dbReference type="SAM" id="Phobius"/>
    </source>
</evidence>
<evidence type="ECO:0000313" key="5">
    <source>
        <dbReference type="EMBL" id="BDS15192.1"/>
    </source>
</evidence>
<sequence length="945" mass="107137">MSIQKMILIGILSPFISLLTINAQASPPLLDSLSYEELDSLKNVHNNQGAYEKALIYAHQGVTKAKAEFGAKHATYINYINNLAILHQTYGNYEKAEPYYWEVKEIFQEVWGKNNAQYIATISNLATLQDYMGKYKKAESLHLQVLDLEEKFSGKKSINYLVYLNSLAFSYYYADKQAYAIPIFTKVSSLCKEILGEAHPYYPTTLVNLASSYKINKDYHHAEQLFLQALTIEEQILSKTDPSYAISLNNVASLYHDIGKYRKAERLYLQAIEILKNKSMTKTLNYLNYINNIAELYIDLKDFDQATHYLNQSFSLNLLSDNTKIPNLIEMPKNILDYEFKFEQKIIPTLHLVYQLSRSQYDNSKISAHLEQAYAALSTAMTVSRNIRNSFMDDQDKLSNIKQMSSLSKDAIETTTLLSKIGGQHYLLEAFKFAEQNKSMLLIDALQGNRARTLGDLPDSLALLELDLQRQKTELKKQKYEATSRSTHKKIIAEENELNKKINAFLSSIKDKYPKYHALKYQSTIPNTTEVQALLDKGTMLLQYFIADSMSYLFTVTNKGIDLYPLLVSKDSLTIQIQKLRQALSDYNFVTNSTRKNQEQYMATAYWFYKTILAAALKNKCNIKNLVIVTDGELGHLPFGAFLTEPISQAATNYRNLPYLLRRYNISYDYSATLWKENRTKSTAKNNHQILAFAPAYTNTTDSSLILTRSPYAHSIRSALATLPATQHELTALSKIIDGTYLRNDSANEASFKQMASEYGILHLAMHGVINNRLSMLSALVFSETSDSLEDGLLQAYEIARLKVNADLVVLSACETGYGKYKQGEGIMSLARSFMYAGASSLIVSLWQVNDEATSIIITDFYKNLTQGMPKDKALRIAKLNFINQSSDLTAHPVFWSPFIQIGDNRSIPSITQFDYVKGAFIGGSLLLILAGLFFAIKKLIYQPK</sequence>
<evidence type="ECO:0000256" key="3">
    <source>
        <dbReference type="SAM" id="SignalP"/>
    </source>
</evidence>
<dbReference type="Pfam" id="PF13424">
    <property type="entry name" value="TPR_12"/>
    <property type="match status" value="2"/>
</dbReference>
<protein>
    <submittedName>
        <fullName evidence="5">CHAT domain-containing protein</fullName>
    </submittedName>
</protein>
<dbReference type="Pfam" id="PF13181">
    <property type="entry name" value="TPR_8"/>
    <property type="match status" value="1"/>
</dbReference>
<dbReference type="InterPro" id="IPR019734">
    <property type="entry name" value="TPR_rpt"/>
</dbReference>
<dbReference type="Pfam" id="PF12770">
    <property type="entry name" value="CHAT"/>
    <property type="match status" value="1"/>
</dbReference>
<dbReference type="SMART" id="SM00028">
    <property type="entry name" value="TPR"/>
    <property type="match status" value="6"/>
</dbReference>
<dbReference type="PANTHER" id="PTHR10098:SF112">
    <property type="entry name" value="SLR0380 PROTEIN"/>
    <property type="match status" value="1"/>
</dbReference>
<dbReference type="InterPro" id="IPR024983">
    <property type="entry name" value="CHAT_dom"/>
</dbReference>
<dbReference type="KEGG" id="aup:AsAng_0059760"/>
<evidence type="ECO:0000313" key="6">
    <source>
        <dbReference type="Proteomes" id="UP001060919"/>
    </source>
</evidence>
<accession>A0A916DWU2</accession>
<dbReference type="Gene3D" id="1.25.40.10">
    <property type="entry name" value="Tetratricopeptide repeat domain"/>
    <property type="match status" value="2"/>
</dbReference>
<dbReference type="RefSeq" id="WP_264790365.1">
    <property type="nucleotide sequence ID" value="NZ_AP026867.1"/>
</dbReference>
<feature type="domain" description="CHAT" evidence="4">
    <location>
        <begin position="606"/>
        <end position="904"/>
    </location>
</feature>
<keyword evidence="3" id="KW-0732">Signal</keyword>
<feature type="chain" id="PRO_5037518225" evidence="3">
    <location>
        <begin position="26"/>
        <end position="945"/>
    </location>
</feature>
<organism evidence="5 6">
    <name type="scientific">Aureispira anguillae</name>
    <dbReference type="NCBI Taxonomy" id="2864201"/>
    <lineage>
        <taxon>Bacteria</taxon>
        <taxon>Pseudomonadati</taxon>
        <taxon>Bacteroidota</taxon>
        <taxon>Saprospiria</taxon>
        <taxon>Saprospirales</taxon>
        <taxon>Saprospiraceae</taxon>
        <taxon>Aureispira</taxon>
    </lineage>
</organism>
<dbReference type="InterPro" id="IPR011990">
    <property type="entry name" value="TPR-like_helical_dom_sf"/>
</dbReference>
<gene>
    <name evidence="5" type="ORF">AsAng_0059760</name>
</gene>
<keyword evidence="2" id="KW-1133">Transmembrane helix</keyword>
<dbReference type="Proteomes" id="UP001060919">
    <property type="component" value="Chromosome"/>
</dbReference>
<dbReference type="PANTHER" id="PTHR10098">
    <property type="entry name" value="RAPSYN-RELATED"/>
    <property type="match status" value="1"/>
</dbReference>
<keyword evidence="6" id="KW-1185">Reference proteome</keyword>
<dbReference type="PROSITE" id="PS50005">
    <property type="entry name" value="TPR"/>
    <property type="match status" value="1"/>
</dbReference>
<evidence type="ECO:0000259" key="4">
    <source>
        <dbReference type="Pfam" id="PF12770"/>
    </source>
</evidence>
<keyword evidence="2" id="KW-0472">Membrane</keyword>